<accession>A0A3G3M9K4</accession>
<evidence type="ECO:0000313" key="2">
    <source>
        <dbReference type="EMBL" id="AYR03121.1"/>
    </source>
</evidence>
<evidence type="ECO:0000313" key="3">
    <source>
        <dbReference type="Proteomes" id="UP000280467"/>
    </source>
</evidence>
<name>A0A3G3M9K4_9CAUD</name>
<evidence type="ECO:0000256" key="1">
    <source>
        <dbReference type="SAM" id="MobiDB-lite"/>
    </source>
</evidence>
<feature type="region of interest" description="Disordered" evidence="1">
    <location>
        <begin position="1"/>
        <end position="23"/>
    </location>
</feature>
<reference evidence="2 3" key="1">
    <citation type="submission" date="2018-09" db="EMBL/GenBank/DDBJ databases">
        <authorList>
            <person name="Pope W.H."/>
            <person name="Garlena R.A."/>
            <person name="Russell D.A."/>
            <person name="Jacobs-Sera D."/>
            <person name="Hatfull G.F."/>
        </authorList>
    </citation>
    <scope>NUCLEOTIDE SEQUENCE [LARGE SCALE GENOMIC DNA]</scope>
</reference>
<dbReference type="KEGG" id="vg:65117160"/>
<dbReference type="EMBL" id="MH976514">
    <property type="protein sequence ID" value="AYR03121.1"/>
    <property type="molecule type" value="Genomic_DNA"/>
</dbReference>
<gene>
    <name evidence="2" type="primary">58</name>
    <name evidence="2" type="ORF">SEA_NORDENBERG_58</name>
</gene>
<organism evidence="2 3">
    <name type="scientific">Gordonia phage Nordenberg</name>
    <dbReference type="NCBI Taxonomy" id="2483672"/>
    <lineage>
        <taxon>Viruses</taxon>
        <taxon>Duplodnaviria</taxon>
        <taxon>Heunggongvirae</taxon>
        <taxon>Uroviricota</taxon>
        <taxon>Caudoviricetes</taxon>
        <taxon>Stackebrandtviridae</taxon>
        <taxon>Schenleyvirinae</taxon>
        <taxon>Vividuovirus</taxon>
        <taxon>Vividuovirus nordenberg</taxon>
    </lineage>
</organism>
<protein>
    <submittedName>
        <fullName evidence="2">Uncharacterized protein</fullName>
    </submittedName>
</protein>
<dbReference type="RefSeq" id="YP_010099473.1">
    <property type="nucleotide sequence ID" value="NC_055777.1"/>
</dbReference>
<proteinExistence type="predicted"/>
<keyword evidence="3" id="KW-1185">Reference proteome</keyword>
<sequence>MTDQKPSTPPAGPSGVSRPQDNHDVQQALRRVNDVIGGALRQIAAITGQPDPAPPAAPAPNHLDAMREAWGEGYYEGTRAGTNADGHTSNPYAKLLDDRRAFVSERVDNAFGSLTDVAGDDVLGDDNAEWFDAVLDAHDEWLTLQRHIEPQPATTTHDEAHLRAVVDTIREGGGSCEIHGVKIAKLVDDTGRTDTDVALVNAQIRAEQAEARVAALDGVLHRIADTTAPDATGDRSYEDMVDDARTVLTRAGYGTQPGGWVPPYSADTALGKIWHVVSEGDSEATYNGVRDILADMGYHEHVHTRLATADDAPVELCGDRFDGFAGEYTCTEPAGHTGGVHRDGQHGTTWVAEEVVDHAALPGCTSTHALGIAVYTCLLSDGHEGYHHDKRYGVAWAADGSSSWRVK</sequence>
<dbReference type="GeneID" id="65117160"/>
<dbReference type="Proteomes" id="UP000280467">
    <property type="component" value="Segment"/>
</dbReference>